<dbReference type="EMBL" id="VSSQ01055719">
    <property type="protein sequence ID" value="MPN09606.1"/>
    <property type="molecule type" value="Genomic_DNA"/>
</dbReference>
<dbReference type="AlphaFoldDB" id="A0A645F7H9"/>
<comment type="caution">
    <text evidence="1">The sequence shown here is derived from an EMBL/GenBank/DDBJ whole genome shotgun (WGS) entry which is preliminary data.</text>
</comment>
<gene>
    <name evidence="1" type="ORF">SDC9_156897</name>
</gene>
<name>A0A645F7H9_9ZZZZ</name>
<proteinExistence type="predicted"/>
<reference evidence="1" key="1">
    <citation type="submission" date="2019-08" db="EMBL/GenBank/DDBJ databases">
        <authorList>
            <person name="Kucharzyk K."/>
            <person name="Murdoch R.W."/>
            <person name="Higgins S."/>
            <person name="Loffler F."/>
        </authorList>
    </citation>
    <scope>NUCLEOTIDE SEQUENCE</scope>
</reference>
<evidence type="ECO:0000313" key="1">
    <source>
        <dbReference type="EMBL" id="MPN09606.1"/>
    </source>
</evidence>
<sequence length="67" mass="7755">MSNIALTECHEETDALNTLEIESKAFKFLMVKKIHILLTYSFKAVFTFDFHWFSLNPLTIFPIAALC</sequence>
<accession>A0A645F7H9</accession>
<protein>
    <submittedName>
        <fullName evidence="1">Uncharacterized protein</fullName>
    </submittedName>
</protein>
<organism evidence="1">
    <name type="scientific">bioreactor metagenome</name>
    <dbReference type="NCBI Taxonomy" id="1076179"/>
    <lineage>
        <taxon>unclassified sequences</taxon>
        <taxon>metagenomes</taxon>
        <taxon>ecological metagenomes</taxon>
    </lineage>
</organism>